<dbReference type="EMBL" id="JGWH01000051">
    <property type="protein sequence ID" value="KCV36789.1"/>
    <property type="molecule type" value="Genomic_DNA"/>
</dbReference>
<gene>
    <name evidence="1" type="ORF">L490_4177</name>
</gene>
<sequence>MLCQDIRQSFFPNRQMPEMLAGKYPQTPKALPHALPA</sequence>
<organism evidence="1 2">
    <name type="scientific">Bordetella bronchiseptica 00-P-2796</name>
    <dbReference type="NCBI Taxonomy" id="1331199"/>
    <lineage>
        <taxon>Bacteria</taxon>
        <taxon>Pseudomonadati</taxon>
        <taxon>Pseudomonadota</taxon>
        <taxon>Betaproteobacteria</taxon>
        <taxon>Burkholderiales</taxon>
        <taxon>Alcaligenaceae</taxon>
        <taxon>Bordetella</taxon>
    </lineage>
</organism>
<keyword evidence="2" id="KW-1185">Reference proteome</keyword>
<name>A0ABR4RIC4_BORBO</name>
<comment type="caution">
    <text evidence="1">The sequence shown here is derived from an EMBL/GenBank/DDBJ whole genome shotgun (WGS) entry which is preliminary data.</text>
</comment>
<evidence type="ECO:0000313" key="2">
    <source>
        <dbReference type="Proteomes" id="UP000025756"/>
    </source>
</evidence>
<accession>A0ABR4RIC4</accession>
<reference evidence="1 2" key="1">
    <citation type="submission" date="2014-03" db="EMBL/GenBank/DDBJ databases">
        <title>Genome sequence of Bordetella bronchiseptica.</title>
        <authorList>
            <person name="Harvill E."/>
            <person name="Goodfield L.L."/>
            <person name="Ivanov Y.V."/>
            <person name="Meyer J.A."/>
            <person name="Muse S.J."/>
            <person name="Jacobs N."/>
            <person name="Bendor L."/>
            <person name="Smallridge W.E."/>
            <person name="Brinkac L.M."/>
            <person name="Sanka R."/>
            <person name="Kim M."/>
            <person name="Losada L."/>
        </authorList>
    </citation>
    <scope>NUCLEOTIDE SEQUENCE [LARGE SCALE GENOMIC DNA]</scope>
    <source>
        <strain evidence="1 2">00-P-2796</strain>
    </source>
</reference>
<protein>
    <submittedName>
        <fullName evidence="1">Uncharacterized protein</fullName>
    </submittedName>
</protein>
<evidence type="ECO:0000313" key="1">
    <source>
        <dbReference type="EMBL" id="KCV36789.1"/>
    </source>
</evidence>
<proteinExistence type="predicted"/>
<dbReference type="Proteomes" id="UP000025756">
    <property type="component" value="Unassembled WGS sequence"/>
</dbReference>